<dbReference type="EC" id="3.4.11.2" evidence="4 12"/>
<dbReference type="InterPro" id="IPR045357">
    <property type="entry name" value="Aminopeptidase_N-like_N"/>
</dbReference>
<dbReference type="InterPro" id="IPR012779">
    <property type="entry name" value="Peptidase_M1_pepN"/>
</dbReference>
<keyword evidence="11" id="KW-0482">Metalloprotease</keyword>
<comment type="similarity">
    <text evidence="3">Belongs to the peptidase M1 family.</text>
</comment>
<dbReference type="Proteomes" id="UP001161409">
    <property type="component" value="Unassembled WGS sequence"/>
</dbReference>
<dbReference type="InterPro" id="IPR027268">
    <property type="entry name" value="Peptidase_M4/M1_CTD_sf"/>
</dbReference>
<evidence type="ECO:0000259" key="16">
    <source>
        <dbReference type="Pfam" id="PF17900"/>
    </source>
</evidence>
<evidence type="ECO:0000256" key="5">
    <source>
        <dbReference type="ARBA" id="ARBA00015611"/>
    </source>
</evidence>
<dbReference type="Gene3D" id="1.10.390.10">
    <property type="entry name" value="Neutral Protease Domain 2"/>
    <property type="match status" value="1"/>
</dbReference>
<dbReference type="Pfam" id="PF01433">
    <property type="entry name" value="Peptidase_M1"/>
    <property type="match status" value="1"/>
</dbReference>
<feature type="domain" description="Peptidase M1 alanyl aminopeptidase C-terminal" evidence="15">
    <location>
        <begin position="547"/>
        <end position="864"/>
    </location>
</feature>
<dbReference type="EMBL" id="BSNF01000008">
    <property type="protein sequence ID" value="GLQ07384.1"/>
    <property type="molecule type" value="Genomic_DNA"/>
</dbReference>
<protein>
    <recommendedName>
        <fullName evidence="5 12">Aminopeptidase N</fullName>
        <ecNumber evidence="4 12">3.4.11.2</ecNumber>
    </recommendedName>
</protein>
<feature type="domain" description="Aminopeptidase N-like N-terminal" evidence="16">
    <location>
        <begin position="50"/>
        <end position="191"/>
    </location>
</feature>
<dbReference type="RefSeq" id="WP_169561460.1">
    <property type="nucleotide sequence ID" value="NZ_BSNF01000008.1"/>
</dbReference>
<comment type="caution">
    <text evidence="17">The sequence shown here is derived from an EMBL/GenBank/DDBJ whole genome shotgun (WGS) entry which is preliminary data.</text>
</comment>
<dbReference type="Pfam" id="PF17900">
    <property type="entry name" value="Peptidase_M1_N"/>
    <property type="match status" value="1"/>
</dbReference>
<dbReference type="InterPro" id="IPR038438">
    <property type="entry name" value="PepN_Ig-like_sf"/>
</dbReference>
<evidence type="ECO:0000256" key="3">
    <source>
        <dbReference type="ARBA" id="ARBA00010136"/>
    </source>
</evidence>
<name>A0ABQ5U5H4_9PROT</name>
<dbReference type="Gene3D" id="1.25.50.10">
    <property type="entry name" value="Peptidase M1, alanyl aminopeptidase, C-terminal domain"/>
    <property type="match status" value="1"/>
</dbReference>
<sequence length="865" mass="97621">MTRTSQTPATIFLKDYKAPTFRITDVQLTVELGEETTRVTSNLSFSRNTDGGQQVRLHGENLTLVSLEVEGREIPPAEYTHTDKDLTFLAPSDQFTARIVTDIRPQDNTELEGLYKSSGNFCTQCEAEGFRKITYFMDRPDVMATFTTTVIGDGSKYPVMLSNGNLDGHGTLKDGRQFFRWVDPHPKPAYLFALVAGDLACVSDEFVTMSGRRIDLKIYVEKGDEDKCAHAMQSLKNSMKWDEEKYGREYDLDIFMIVAVSDFNMGAMENKGLNVFNSKYVLASPETATDADFDGIESVIAHEYFHNWTGNRITCRDWFQLTLKEGLTVFRDQQFSADMNSAAVKRIEDVQRLRAAQFPEDAGPLAHPIQPQSYVEINNFYTATIYEKGAEVIRMIHTLLGEEKFRKGMDLYFDRHDGQAVTTEEFVAALEDGSGVDLTQFRRWYTQPGTPEITVTDQYDPATRRYSLTVRQDNPKAGPKAPPLHIPLSLGLLDDQGHELMEGAAGNMLNLTEHEQTFTFDDIPARPVPSLFRNFSAPVKLGSNPADERLDFLFKNDSDPFNRWEAGQRLATRCLLDMVEKHDSPERPNAPSGTFMDAFAALLTDEDLDPAFRAAAMALPGENYIGQQMPIVAVDAIHEARSASMRSIGTRFEDDLTRIYNQNSGQDNMGCRRLKNVALSYLTATESEDHILLAARQYREATNMTDRVAALGRLVDTDHPEHDAALADFYARWETDQLVIDKWFTLQAMASRPQAMDDVEGLLKHPAFTLLNPNRVRSLIGAFAAGNPVHFHSISGRGYRFLSDRIMELNKTNPQIAARLVSPLGQWRRYSPERQTLMKEALNRILETENLSPHVFEMTNKSLNN</sequence>
<evidence type="ECO:0000256" key="1">
    <source>
        <dbReference type="ARBA" id="ARBA00000098"/>
    </source>
</evidence>
<dbReference type="InterPro" id="IPR035414">
    <property type="entry name" value="Peptidase_M1_pepN_Ig-like"/>
</dbReference>
<evidence type="ECO:0000256" key="11">
    <source>
        <dbReference type="ARBA" id="ARBA00023049"/>
    </source>
</evidence>
<dbReference type="Gene3D" id="2.60.40.1840">
    <property type="match status" value="1"/>
</dbReference>
<dbReference type="InterPro" id="IPR014782">
    <property type="entry name" value="Peptidase_M1_dom"/>
</dbReference>
<dbReference type="NCBIfam" id="TIGR02414">
    <property type="entry name" value="pepN_proteo"/>
    <property type="match status" value="1"/>
</dbReference>
<dbReference type="Gene3D" id="2.60.40.1730">
    <property type="entry name" value="tricorn interacting facor f3 domain"/>
    <property type="match status" value="1"/>
</dbReference>
<evidence type="ECO:0000313" key="18">
    <source>
        <dbReference type="Proteomes" id="UP001161409"/>
    </source>
</evidence>
<keyword evidence="18" id="KW-1185">Reference proteome</keyword>
<gene>
    <name evidence="17" type="primary">pepN</name>
    <name evidence="17" type="ORF">GCM10007924_26050</name>
</gene>
<dbReference type="PANTHER" id="PTHR46322">
    <property type="entry name" value="PUROMYCIN-SENSITIVE AMINOPEPTIDASE"/>
    <property type="match status" value="1"/>
</dbReference>
<dbReference type="GO" id="GO:0004177">
    <property type="term" value="F:aminopeptidase activity"/>
    <property type="evidence" value="ECO:0007669"/>
    <property type="project" value="UniProtKB-KW"/>
</dbReference>
<dbReference type="SUPFAM" id="SSF63737">
    <property type="entry name" value="Leukotriene A4 hydrolase N-terminal domain"/>
    <property type="match status" value="1"/>
</dbReference>
<reference evidence="17" key="1">
    <citation type="journal article" date="2014" name="Int. J. Syst. Evol. Microbiol.">
        <title>Complete genome of a new Firmicutes species belonging to the dominant human colonic microbiota ('Ruminococcus bicirculans') reveals two chromosomes and a selective capacity to utilize plant glucans.</title>
        <authorList>
            <consortium name="NISC Comparative Sequencing Program"/>
            <person name="Wegmann U."/>
            <person name="Louis P."/>
            <person name="Goesmann A."/>
            <person name="Henrissat B."/>
            <person name="Duncan S.H."/>
            <person name="Flint H.J."/>
        </authorList>
    </citation>
    <scope>NUCLEOTIDE SEQUENCE</scope>
    <source>
        <strain evidence="17">NBRC 103408</strain>
    </source>
</reference>
<evidence type="ECO:0000256" key="9">
    <source>
        <dbReference type="ARBA" id="ARBA00022801"/>
    </source>
</evidence>
<dbReference type="SUPFAM" id="SSF55486">
    <property type="entry name" value="Metalloproteases ('zincins'), catalytic domain"/>
    <property type="match status" value="1"/>
</dbReference>
<dbReference type="Pfam" id="PF11940">
    <property type="entry name" value="DUF3458"/>
    <property type="match status" value="1"/>
</dbReference>
<evidence type="ECO:0000313" key="17">
    <source>
        <dbReference type="EMBL" id="GLQ07384.1"/>
    </source>
</evidence>
<evidence type="ECO:0000259" key="15">
    <source>
        <dbReference type="Pfam" id="PF17432"/>
    </source>
</evidence>
<dbReference type="InterPro" id="IPR001930">
    <property type="entry name" value="Peptidase_M1"/>
</dbReference>
<evidence type="ECO:0000259" key="14">
    <source>
        <dbReference type="Pfam" id="PF11940"/>
    </source>
</evidence>
<comment type="catalytic activity">
    <reaction evidence="1">
        <text>Release of an N-terminal amino acid, Xaa-|-Yaa- from a peptide, amide or arylamide. Xaa is preferably Ala, but may be most amino acids including Pro (slow action). When a terminal hydrophobic residue is followed by a prolyl residue, the two may be released as an intact Xaa-Pro dipeptide.</text>
        <dbReference type="EC" id="3.4.11.2"/>
    </reaction>
</comment>
<dbReference type="Pfam" id="PF17432">
    <property type="entry name" value="DUF3458_C"/>
    <property type="match status" value="1"/>
</dbReference>
<evidence type="ECO:0000256" key="8">
    <source>
        <dbReference type="ARBA" id="ARBA00022723"/>
    </source>
</evidence>
<keyword evidence="7" id="KW-0645">Protease</keyword>
<keyword evidence="6 17" id="KW-0031">Aminopeptidase</keyword>
<keyword evidence="8" id="KW-0479">Metal-binding</keyword>
<dbReference type="InterPro" id="IPR037144">
    <property type="entry name" value="Peptidase_M1_pepN_C_sf"/>
</dbReference>
<dbReference type="InterPro" id="IPR042097">
    <property type="entry name" value="Aminopeptidase_N-like_N_sf"/>
</dbReference>
<accession>A0ABQ5U5H4</accession>
<evidence type="ECO:0000256" key="4">
    <source>
        <dbReference type="ARBA" id="ARBA00012564"/>
    </source>
</evidence>
<dbReference type="InterPro" id="IPR024601">
    <property type="entry name" value="Peptidase_M1_pepN_C"/>
</dbReference>
<keyword evidence="10" id="KW-0862">Zinc</keyword>
<evidence type="ECO:0000256" key="7">
    <source>
        <dbReference type="ARBA" id="ARBA00022670"/>
    </source>
</evidence>
<comment type="cofactor">
    <cofactor evidence="2">
        <name>Zn(2+)</name>
        <dbReference type="ChEBI" id="CHEBI:29105"/>
    </cofactor>
</comment>
<keyword evidence="9" id="KW-0378">Hydrolase</keyword>
<evidence type="ECO:0000256" key="10">
    <source>
        <dbReference type="ARBA" id="ARBA00022833"/>
    </source>
</evidence>
<feature type="domain" description="Peptidase M1 alanyl aminopeptidase Ig-like fold" evidence="14">
    <location>
        <begin position="449"/>
        <end position="542"/>
    </location>
</feature>
<dbReference type="CDD" id="cd09600">
    <property type="entry name" value="M1_APN"/>
    <property type="match status" value="1"/>
</dbReference>
<feature type="domain" description="Peptidase M1 membrane alanine aminopeptidase" evidence="13">
    <location>
        <begin position="231"/>
        <end position="444"/>
    </location>
</feature>
<proteinExistence type="inferred from homology"/>
<organism evidence="17 18">
    <name type="scientific">Sneathiella chinensis</name>
    <dbReference type="NCBI Taxonomy" id="349750"/>
    <lineage>
        <taxon>Bacteria</taxon>
        <taxon>Pseudomonadati</taxon>
        <taxon>Pseudomonadota</taxon>
        <taxon>Alphaproteobacteria</taxon>
        <taxon>Sneathiellales</taxon>
        <taxon>Sneathiellaceae</taxon>
        <taxon>Sneathiella</taxon>
    </lineage>
</organism>
<dbReference type="Gene3D" id="3.30.2010.30">
    <property type="match status" value="1"/>
</dbReference>
<evidence type="ECO:0000256" key="12">
    <source>
        <dbReference type="NCBIfam" id="TIGR02414"/>
    </source>
</evidence>
<evidence type="ECO:0000256" key="6">
    <source>
        <dbReference type="ARBA" id="ARBA00022438"/>
    </source>
</evidence>
<dbReference type="PANTHER" id="PTHR46322:SF1">
    <property type="entry name" value="PUROMYCIN-SENSITIVE AMINOPEPTIDASE"/>
    <property type="match status" value="1"/>
</dbReference>
<evidence type="ECO:0000259" key="13">
    <source>
        <dbReference type="Pfam" id="PF01433"/>
    </source>
</evidence>
<reference evidence="17" key="2">
    <citation type="submission" date="2023-01" db="EMBL/GenBank/DDBJ databases">
        <title>Draft genome sequence of Sneathiella chinensis strain NBRC 103408.</title>
        <authorList>
            <person name="Sun Q."/>
            <person name="Mori K."/>
        </authorList>
    </citation>
    <scope>NUCLEOTIDE SEQUENCE</scope>
    <source>
        <strain evidence="17">NBRC 103408</strain>
    </source>
</reference>
<dbReference type="PRINTS" id="PR00756">
    <property type="entry name" value="ALADIPTASE"/>
</dbReference>
<evidence type="ECO:0000256" key="2">
    <source>
        <dbReference type="ARBA" id="ARBA00001947"/>
    </source>
</evidence>